<protein>
    <submittedName>
        <fullName evidence="2">YfaZ family outer membrane protein</fullName>
    </submittedName>
</protein>
<accession>A0AAU7TXK3</accession>
<evidence type="ECO:0000313" key="2">
    <source>
        <dbReference type="EMBL" id="XBV45090.1"/>
    </source>
</evidence>
<dbReference type="SUPFAM" id="SSF56925">
    <property type="entry name" value="OMPA-like"/>
    <property type="match status" value="1"/>
</dbReference>
<gene>
    <name evidence="2" type="ORF">AAF463_01785</name>
</gene>
<dbReference type="InterPro" id="IPR011250">
    <property type="entry name" value="OMP/PagP_B-barrel"/>
</dbReference>
<dbReference type="AlphaFoldDB" id="A0AAU7TXK3"/>
<keyword evidence="1" id="KW-0732">Signal</keyword>
<dbReference type="RefSeq" id="WP_110868164.1">
    <property type="nucleotide sequence ID" value="NZ_CP158292.1"/>
</dbReference>
<organism evidence="2">
    <name type="scientific">Pantoea sp. BJ2</name>
    <dbReference type="NCBI Taxonomy" id="3141322"/>
    <lineage>
        <taxon>Bacteria</taxon>
        <taxon>Pseudomonadati</taxon>
        <taxon>Pseudomonadota</taxon>
        <taxon>Gammaproteobacteria</taxon>
        <taxon>Enterobacterales</taxon>
        <taxon>Erwiniaceae</taxon>
        <taxon>Pantoea</taxon>
    </lineage>
</organism>
<sequence length="180" mass="19853">MKSQYFAMGLLLASAGVTAQEIGVKGGSDFFAAAINSQKTAPGLQYGVEYVNAKHQSELLDANLGYGVAVGAMRIVPRIGLFWAELNHDKTSSYGVNAGIRAMAPLPQARHTWLYLDFSMAPNFSTYKLDHLHQFEAGVYYQPAHWLTLSSGYRYLGSGLHEYKTHRAIDGLFIGAAWRF</sequence>
<evidence type="ECO:0000256" key="1">
    <source>
        <dbReference type="SAM" id="SignalP"/>
    </source>
</evidence>
<dbReference type="EMBL" id="CP158292">
    <property type="protein sequence ID" value="XBV45090.1"/>
    <property type="molecule type" value="Genomic_DNA"/>
</dbReference>
<feature type="chain" id="PRO_5043425735" evidence="1">
    <location>
        <begin position="20"/>
        <end position="180"/>
    </location>
</feature>
<proteinExistence type="predicted"/>
<dbReference type="InterPro" id="IPR009998">
    <property type="entry name" value="YfaZ"/>
</dbReference>
<reference evidence="2" key="1">
    <citation type="submission" date="2024-06" db="EMBL/GenBank/DDBJ databases">
        <title>Multiomics insights into the TNT degradation mechanism by Pantoea sp. BJ2 isolated from an ammunition destruction site.</title>
        <authorList>
            <person name="Luo J."/>
        </authorList>
    </citation>
    <scope>NUCLEOTIDE SEQUENCE</scope>
    <source>
        <strain evidence="2">BJ2</strain>
    </source>
</reference>
<feature type="signal peptide" evidence="1">
    <location>
        <begin position="1"/>
        <end position="19"/>
    </location>
</feature>
<name>A0AAU7TXK3_9GAMM</name>
<dbReference type="Pfam" id="PF07437">
    <property type="entry name" value="YfaZ"/>
    <property type="match status" value="1"/>
</dbReference>